<dbReference type="EMBL" id="MUJZ01062550">
    <property type="protein sequence ID" value="OTF71108.1"/>
    <property type="molecule type" value="Genomic_DNA"/>
</dbReference>
<dbReference type="AlphaFoldDB" id="A0A1Y3ATF5"/>
<comment type="caution">
    <text evidence="1">The sequence shown here is derived from an EMBL/GenBank/DDBJ whole genome shotgun (WGS) entry which is preliminary data.</text>
</comment>
<proteinExistence type="predicted"/>
<dbReference type="OrthoDB" id="18145at2759"/>
<sequence length="277" mass="33622">MSKSKETKSIKPLSYFLDKAKKIIEEKNYQLAKSYLMTAGTMDKDNFIIKMELYKMAKLENDYDNAYKNFTDFFCNNKLWDQLTDPNSKRHNLEQINDLKDFFIEEMKCILFSISDQWKHCLKKQDFDILFDVNKSDTKFYYQLWKKFPVEHRIQFITKFCSFHADNIEQLIDLYLFIVIQYPNNDIIQATMELIKIMEKFAKDFEPKTIEYLREKYIFHVLPVLFSNDSYYKTFNETILENHFLLGVKYYIDDFLDDNQENIHKKRPLLEKKLIEI</sequence>
<dbReference type="Proteomes" id="UP000194236">
    <property type="component" value="Unassembled WGS sequence"/>
</dbReference>
<accession>A0A1Y3ATF5</accession>
<keyword evidence="2" id="KW-1185">Reference proteome</keyword>
<name>A0A1Y3ATF5_EURMA</name>
<protein>
    <submittedName>
        <fullName evidence="1">Uncharacterized protein</fullName>
    </submittedName>
</protein>
<organism evidence="1 2">
    <name type="scientific">Euroglyphus maynei</name>
    <name type="common">Mayne's house dust mite</name>
    <dbReference type="NCBI Taxonomy" id="6958"/>
    <lineage>
        <taxon>Eukaryota</taxon>
        <taxon>Metazoa</taxon>
        <taxon>Ecdysozoa</taxon>
        <taxon>Arthropoda</taxon>
        <taxon>Chelicerata</taxon>
        <taxon>Arachnida</taxon>
        <taxon>Acari</taxon>
        <taxon>Acariformes</taxon>
        <taxon>Sarcoptiformes</taxon>
        <taxon>Astigmata</taxon>
        <taxon>Psoroptidia</taxon>
        <taxon>Analgoidea</taxon>
        <taxon>Pyroglyphidae</taxon>
        <taxon>Pyroglyphinae</taxon>
        <taxon>Euroglyphus</taxon>
    </lineage>
</organism>
<evidence type="ECO:0000313" key="1">
    <source>
        <dbReference type="EMBL" id="OTF71108.1"/>
    </source>
</evidence>
<gene>
    <name evidence="1" type="ORF">BLA29_008186</name>
</gene>
<evidence type="ECO:0000313" key="2">
    <source>
        <dbReference type="Proteomes" id="UP000194236"/>
    </source>
</evidence>
<reference evidence="1 2" key="1">
    <citation type="submission" date="2017-03" db="EMBL/GenBank/DDBJ databases">
        <title>Genome Survey of Euroglyphus maynei.</title>
        <authorList>
            <person name="Arlian L.G."/>
            <person name="Morgan M.S."/>
            <person name="Rider S.D."/>
        </authorList>
    </citation>
    <scope>NUCLEOTIDE SEQUENCE [LARGE SCALE GENOMIC DNA]</scope>
    <source>
        <strain evidence="1">Arlian Lab</strain>
        <tissue evidence="1">Whole body</tissue>
    </source>
</reference>
<feature type="non-terminal residue" evidence="1">
    <location>
        <position position="277"/>
    </location>
</feature>